<gene>
    <name evidence="1" type="ORF">LCGC14_2981520</name>
</gene>
<proteinExistence type="predicted"/>
<name>A0A0F8X6D7_9ZZZZ</name>
<protein>
    <submittedName>
        <fullName evidence="1">Uncharacterized protein</fullName>
    </submittedName>
</protein>
<reference evidence="1" key="1">
    <citation type="journal article" date="2015" name="Nature">
        <title>Complex archaea that bridge the gap between prokaryotes and eukaryotes.</title>
        <authorList>
            <person name="Spang A."/>
            <person name="Saw J.H."/>
            <person name="Jorgensen S.L."/>
            <person name="Zaremba-Niedzwiedzka K."/>
            <person name="Martijn J."/>
            <person name="Lind A.E."/>
            <person name="van Eijk R."/>
            <person name="Schleper C."/>
            <person name="Guy L."/>
            <person name="Ettema T.J."/>
        </authorList>
    </citation>
    <scope>NUCLEOTIDE SEQUENCE</scope>
</reference>
<comment type="caution">
    <text evidence="1">The sequence shown here is derived from an EMBL/GenBank/DDBJ whole genome shotgun (WGS) entry which is preliminary data.</text>
</comment>
<sequence>MAEANQIKWVGVRPISPIENIQVHPGILETTVAGVTRTQIVKSVEVANTTTIIHTVTAGKTFYLCSVSCDSDSGVNKLTHLKVRNVSDVDQYIIIDHESAAQASISGSLSFSPPIAIPAGWDIVLQTTASQGMGFIHGWEQNA</sequence>
<accession>A0A0F8X6D7</accession>
<dbReference type="AlphaFoldDB" id="A0A0F8X6D7"/>
<dbReference type="EMBL" id="LAZR01060904">
    <property type="protein sequence ID" value="KKK64702.1"/>
    <property type="molecule type" value="Genomic_DNA"/>
</dbReference>
<evidence type="ECO:0000313" key="1">
    <source>
        <dbReference type="EMBL" id="KKK64702.1"/>
    </source>
</evidence>
<organism evidence="1">
    <name type="scientific">marine sediment metagenome</name>
    <dbReference type="NCBI Taxonomy" id="412755"/>
    <lineage>
        <taxon>unclassified sequences</taxon>
        <taxon>metagenomes</taxon>
        <taxon>ecological metagenomes</taxon>
    </lineage>
</organism>